<evidence type="ECO:0000256" key="1">
    <source>
        <dbReference type="SAM" id="Phobius"/>
    </source>
</evidence>
<feature type="transmembrane region" description="Helical" evidence="1">
    <location>
        <begin position="171"/>
        <end position="189"/>
    </location>
</feature>
<reference evidence="3" key="1">
    <citation type="submission" date="2022-06" db="EMBL/GenBank/DDBJ databases">
        <title>Amycolatopsis iheyaensis sp. nov., a new species of the genus Amycolatopsis isolated from soil in Iheya island, Japan.</title>
        <authorList>
            <person name="Ngamcharungchit C."/>
            <person name="Kanto H."/>
            <person name="Take A."/>
            <person name="Intra B."/>
            <person name="Matsumoto A."/>
            <person name="Panbangred W."/>
            <person name="Inahashi Y."/>
        </authorList>
    </citation>
    <scope>NUCLEOTIDE SEQUENCE</scope>
    <source>
        <strain evidence="3">OK19-0408</strain>
    </source>
</reference>
<dbReference type="RefSeq" id="WP_257926984.1">
    <property type="nucleotide sequence ID" value="NZ_JAMXQV010000045.1"/>
</dbReference>
<dbReference type="EMBL" id="JAMXQV010000045">
    <property type="protein sequence ID" value="MCR6490420.1"/>
    <property type="molecule type" value="Genomic_DNA"/>
</dbReference>
<organism evidence="3 4">
    <name type="scientific">Amycolatopsis iheyensis</name>
    <dbReference type="NCBI Taxonomy" id="2945988"/>
    <lineage>
        <taxon>Bacteria</taxon>
        <taxon>Bacillati</taxon>
        <taxon>Actinomycetota</taxon>
        <taxon>Actinomycetes</taxon>
        <taxon>Pseudonocardiales</taxon>
        <taxon>Pseudonocardiaceae</taxon>
        <taxon>Amycolatopsis</taxon>
    </lineage>
</organism>
<keyword evidence="1" id="KW-0472">Membrane</keyword>
<dbReference type="Proteomes" id="UP001144096">
    <property type="component" value="Unassembled WGS sequence"/>
</dbReference>
<feature type="transmembrane region" description="Helical" evidence="1">
    <location>
        <begin position="308"/>
        <end position="329"/>
    </location>
</feature>
<dbReference type="InterPro" id="IPR048567">
    <property type="entry name" value="CyanoTRADDas_TM"/>
</dbReference>
<evidence type="ECO:0000259" key="2">
    <source>
        <dbReference type="Pfam" id="PF20712"/>
    </source>
</evidence>
<sequence length="396" mass="43006">MLTLNKLRTVSDFLIASGEIASIEVVVRGKEGTALPADKLITLKTGLADQVLPTVVAHLKDVQTGIVEPDVAKSTMVVRLYAYGRMTLAAKGRTAGGQFEVKMLALVRSLIEEIEKLGLSLLEQRVLVTAKWCLGAGVELGDTDPVVSTDVAAIDRRVQRIEGRRQRLKKYSAAAILSAAIIMLADGYSVVSFGFAEFSLLIPVYAGLFLAYGVWARAEANSLFKDIEAIRGQQDLDAMLKGAELERRAMKLFQVHSQQLKRYYDQALRQRGFIFFTGIFCIIAGFSVIVMAFVLLKSANPGNSLEKILVAALGAIGGILGNFIAVVYLRMFSETVKSIGTFHDRLVATHHLHFANFLVSKVADTAGRDTAFRLVAEIAATQEAKAQNGTAPKVEA</sequence>
<keyword evidence="1" id="KW-1133">Transmembrane helix</keyword>
<accession>A0A9X2SRP7</accession>
<dbReference type="AlphaFoldDB" id="A0A9X2SRP7"/>
<dbReference type="Pfam" id="PF20712">
    <property type="entry name" value="CyanoTRADDas_TM"/>
    <property type="match status" value="1"/>
</dbReference>
<comment type="caution">
    <text evidence="3">The sequence shown here is derived from an EMBL/GenBank/DDBJ whole genome shotgun (WGS) entry which is preliminary data.</text>
</comment>
<evidence type="ECO:0000313" key="4">
    <source>
        <dbReference type="Proteomes" id="UP001144096"/>
    </source>
</evidence>
<feature type="transmembrane region" description="Helical" evidence="1">
    <location>
        <begin position="272"/>
        <end position="296"/>
    </location>
</feature>
<gene>
    <name evidence="3" type="ORF">M8542_47210</name>
</gene>
<proteinExistence type="predicted"/>
<feature type="domain" description="Cyanobacterial TRADD-N associated 2 transmembrane" evidence="2">
    <location>
        <begin position="266"/>
        <end position="337"/>
    </location>
</feature>
<evidence type="ECO:0000313" key="3">
    <source>
        <dbReference type="EMBL" id="MCR6490420.1"/>
    </source>
</evidence>
<keyword evidence="1" id="KW-0812">Transmembrane</keyword>
<keyword evidence="4" id="KW-1185">Reference proteome</keyword>
<name>A0A9X2SRP7_9PSEU</name>
<feature type="transmembrane region" description="Helical" evidence="1">
    <location>
        <begin position="195"/>
        <end position="215"/>
    </location>
</feature>
<protein>
    <recommendedName>
        <fullName evidence="2">Cyanobacterial TRADD-N associated 2 transmembrane domain-containing protein</fullName>
    </recommendedName>
</protein>